<evidence type="ECO:0000256" key="7">
    <source>
        <dbReference type="HAMAP-Rule" id="MF_00444"/>
    </source>
</evidence>
<keyword evidence="4 7" id="KW-0378">Hydrolase</keyword>
<keyword evidence="3 7" id="KW-0645">Protease</keyword>
<dbReference type="STRING" id="33995.KOEU_19740"/>
<evidence type="ECO:0000256" key="5">
    <source>
        <dbReference type="ARBA" id="ARBA00022825"/>
    </source>
</evidence>
<dbReference type="NCBIfam" id="NF009205">
    <property type="entry name" value="PRK12553.1"/>
    <property type="match status" value="1"/>
</dbReference>
<organism evidence="11 12">
    <name type="scientific">Komagataeibacter europaeus</name>
    <name type="common">Gluconacetobacter europaeus</name>
    <dbReference type="NCBI Taxonomy" id="33995"/>
    <lineage>
        <taxon>Bacteria</taxon>
        <taxon>Pseudomonadati</taxon>
        <taxon>Pseudomonadota</taxon>
        <taxon>Alphaproteobacteria</taxon>
        <taxon>Acetobacterales</taxon>
        <taxon>Acetobacteraceae</taxon>
        <taxon>Komagataeibacter</taxon>
    </lineage>
</organism>
<evidence type="ECO:0000256" key="1">
    <source>
        <dbReference type="ARBA" id="ARBA00007039"/>
    </source>
</evidence>
<dbReference type="GO" id="GO:0004176">
    <property type="term" value="F:ATP-dependent peptidase activity"/>
    <property type="evidence" value="ECO:0007669"/>
    <property type="project" value="InterPro"/>
</dbReference>
<evidence type="ECO:0000313" key="12">
    <source>
        <dbReference type="Proteomes" id="UP000037566"/>
    </source>
</evidence>
<comment type="similarity">
    <text evidence="1 7 9">Belongs to the peptidase S14 family.</text>
</comment>
<evidence type="ECO:0000256" key="3">
    <source>
        <dbReference type="ARBA" id="ARBA00022670"/>
    </source>
</evidence>
<protein>
    <recommendedName>
        <fullName evidence="7 9">ATP-dependent Clp protease proteolytic subunit</fullName>
        <ecNumber evidence="7">3.4.21.92</ecNumber>
    </recommendedName>
    <alternativeName>
        <fullName evidence="7">Endopeptidase Clp</fullName>
    </alternativeName>
</protein>
<dbReference type="InterPro" id="IPR029045">
    <property type="entry name" value="ClpP/crotonase-like_dom_sf"/>
</dbReference>
<comment type="function">
    <text evidence="7">Cleaves peptides in various proteins in a process that requires ATP hydrolysis. Has a chymotrypsin-like activity. Plays a major role in the degradation of misfolded proteins.</text>
</comment>
<dbReference type="PROSITE" id="PS00382">
    <property type="entry name" value="CLP_PROTEASE_HIS"/>
    <property type="match status" value="1"/>
</dbReference>
<feature type="region of interest" description="Disordered" evidence="10">
    <location>
        <begin position="1"/>
        <end position="56"/>
    </location>
</feature>
<feature type="active site" evidence="7 8">
    <location>
        <position position="162"/>
    </location>
</feature>
<dbReference type="GO" id="GO:0009368">
    <property type="term" value="C:endopeptidase Clp complex"/>
    <property type="evidence" value="ECO:0007669"/>
    <property type="project" value="TreeGrafter"/>
</dbReference>
<name>A0A0M0EI31_KOMEU</name>
<dbReference type="Gene3D" id="3.90.226.10">
    <property type="entry name" value="2-enoyl-CoA Hydratase, Chain A, domain 1"/>
    <property type="match status" value="1"/>
</dbReference>
<keyword evidence="5 7" id="KW-0720">Serine protease</keyword>
<evidence type="ECO:0000313" key="11">
    <source>
        <dbReference type="EMBL" id="KON64571.1"/>
    </source>
</evidence>
<sequence>MTRTVPENRENPMNGMQPKHRIRMDEEDPRDPDIPEPQGPETEEPDKNRTLSSPIGELESRLFDQRKVLVFGPINDKIARDVTGRLLALAGASDKPIDVYVNSPGGHVESGDTIHDMIRFVDSVAPINMIGTGWVASAGALIFAAGNRERRYCLPNTRFLLHQPMGGVRGPATDIDIEAREIIKMRERLNRLFARETGQPYEKVCKDTDRNYWMSASEAIDYGLVTRVIDKISDLH</sequence>
<comment type="caution">
    <text evidence="11">The sequence shown here is derived from an EMBL/GenBank/DDBJ whole genome shotgun (WGS) entry which is preliminary data.</text>
</comment>
<dbReference type="Pfam" id="PF00574">
    <property type="entry name" value="CLP_protease"/>
    <property type="match status" value="1"/>
</dbReference>
<comment type="subcellular location">
    <subcellularLocation>
        <location evidence="7">Cytoplasm</location>
    </subcellularLocation>
</comment>
<evidence type="ECO:0000256" key="10">
    <source>
        <dbReference type="SAM" id="MobiDB-lite"/>
    </source>
</evidence>
<dbReference type="EMBL" id="LHUQ01000009">
    <property type="protein sequence ID" value="KON64571.1"/>
    <property type="molecule type" value="Genomic_DNA"/>
</dbReference>
<dbReference type="GO" id="GO:0006515">
    <property type="term" value="P:protein quality control for misfolded or incompletely synthesized proteins"/>
    <property type="evidence" value="ECO:0007669"/>
    <property type="project" value="TreeGrafter"/>
</dbReference>
<reference evidence="11" key="1">
    <citation type="submission" date="2015-08" db="EMBL/GenBank/DDBJ databases">
        <title>Draft genome sequence of Komagataeibacter europaeus CECT 8546 a cellulose producer strain from vinegar produced by the traditional method.</title>
        <authorList>
            <person name="Poehlein A."/>
            <person name="Valera M.J."/>
            <person name="Haack F.S."/>
            <person name="Mas A."/>
            <person name="Daniel R."/>
            <person name="Streit W.R."/>
            <person name="Mateo E."/>
        </authorList>
    </citation>
    <scope>NUCLEOTIDE SEQUENCE [LARGE SCALE GENOMIC DNA]</scope>
    <source>
        <strain evidence="11">CECT 8546</strain>
    </source>
</reference>
<dbReference type="EC" id="3.4.21.92" evidence="7"/>
<proteinExistence type="inferred from homology"/>
<evidence type="ECO:0000256" key="2">
    <source>
        <dbReference type="ARBA" id="ARBA00022490"/>
    </source>
</evidence>
<dbReference type="KEGG" id="keu:S101446_01855"/>
<dbReference type="InterPro" id="IPR033135">
    <property type="entry name" value="ClpP_His_AS"/>
</dbReference>
<feature type="compositionally biased region" description="Basic and acidic residues" evidence="10">
    <location>
        <begin position="1"/>
        <end position="10"/>
    </location>
</feature>
<dbReference type="PANTHER" id="PTHR10381">
    <property type="entry name" value="ATP-DEPENDENT CLP PROTEASE PROTEOLYTIC SUBUNIT"/>
    <property type="match status" value="1"/>
</dbReference>
<dbReference type="GO" id="GO:0051117">
    <property type="term" value="F:ATPase binding"/>
    <property type="evidence" value="ECO:0007669"/>
    <property type="project" value="TreeGrafter"/>
</dbReference>
<dbReference type="GO" id="GO:0004252">
    <property type="term" value="F:serine-type endopeptidase activity"/>
    <property type="evidence" value="ECO:0007669"/>
    <property type="project" value="UniProtKB-UniRule"/>
</dbReference>
<evidence type="ECO:0000256" key="8">
    <source>
        <dbReference type="PROSITE-ProRule" id="PRU10086"/>
    </source>
</evidence>
<accession>A0A0M0EI31</accession>
<dbReference type="HAMAP" id="MF_00444">
    <property type="entry name" value="ClpP"/>
    <property type="match status" value="1"/>
</dbReference>
<dbReference type="PANTHER" id="PTHR10381:SF70">
    <property type="entry name" value="ATP-DEPENDENT CLP PROTEASE PROTEOLYTIC SUBUNIT"/>
    <property type="match status" value="1"/>
</dbReference>
<gene>
    <name evidence="11" type="primary">clpP2</name>
    <name evidence="7" type="synonym">clpP</name>
    <name evidence="11" type="ORF">KOEU_19740</name>
</gene>
<evidence type="ECO:0000256" key="4">
    <source>
        <dbReference type="ARBA" id="ARBA00022801"/>
    </source>
</evidence>
<dbReference type="SUPFAM" id="SSF52096">
    <property type="entry name" value="ClpP/crotonase"/>
    <property type="match status" value="1"/>
</dbReference>
<keyword evidence="2 7" id="KW-0963">Cytoplasm</keyword>
<dbReference type="GO" id="GO:0005737">
    <property type="term" value="C:cytoplasm"/>
    <property type="evidence" value="ECO:0007669"/>
    <property type="project" value="UniProtKB-SubCell"/>
</dbReference>
<dbReference type="CDD" id="cd07017">
    <property type="entry name" value="S14_ClpP_2"/>
    <property type="match status" value="1"/>
</dbReference>
<dbReference type="Proteomes" id="UP000037566">
    <property type="component" value="Unassembled WGS sequence"/>
</dbReference>
<comment type="catalytic activity">
    <reaction evidence="6 7 8">
        <text>Hydrolysis of proteins to small peptides in the presence of ATP and magnesium. alpha-casein is the usual test substrate. In the absence of ATP, only oligopeptides shorter than five residues are hydrolyzed (such as succinyl-Leu-Tyr-|-NHMec, and Leu-Tyr-Leu-|-Tyr-Trp, in which cleavage of the -Tyr-|-Leu- and -Tyr-|-Trp bonds also occurs).</text>
        <dbReference type="EC" id="3.4.21.92"/>
    </reaction>
</comment>
<dbReference type="AlphaFoldDB" id="A0A0M0EI31"/>
<comment type="subunit">
    <text evidence="7">Fourteen ClpP subunits assemble into 2 heptameric rings which stack back to back to give a disk-like structure with a central cavity, resembling the structure of eukaryotic proteasomes.</text>
</comment>
<evidence type="ECO:0000256" key="9">
    <source>
        <dbReference type="RuleBase" id="RU003567"/>
    </source>
</evidence>
<feature type="active site" description="Nucleophile" evidence="7">
    <location>
        <position position="137"/>
    </location>
</feature>
<dbReference type="InterPro" id="IPR001907">
    <property type="entry name" value="ClpP"/>
</dbReference>
<dbReference type="InterPro" id="IPR023562">
    <property type="entry name" value="ClpP/TepA"/>
</dbReference>
<dbReference type="PATRIC" id="fig|33995.3.peg.2188"/>
<dbReference type="PRINTS" id="PR00127">
    <property type="entry name" value="CLPPROTEASEP"/>
</dbReference>
<keyword evidence="12" id="KW-1185">Reference proteome</keyword>
<evidence type="ECO:0000256" key="6">
    <source>
        <dbReference type="ARBA" id="ARBA00034021"/>
    </source>
</evidence>